<dbReference type="Proteomes" id="UP000831390">
    <property type="component" value="Chromosome"/>
</dbReference>
<protein>
    <submittedName>
        <fullName evidence="1">Uncharacterized protein</fullName>
    </submittedName>
</protein>
<organism evidence="1 2">
    <name type="scientific">Hymenobacter monticola</name>
    <dbReference type="NCBI Taxonomy" id="1705399"/>
    <lineage>
        <taxon>Bacteria</taxon>
        <taxon>Pseudomonadati</taxon>
        <taxon>Bacteroidota</taxon>
        <taxon>Cytophagia</taxon>
        <taxon>Cytophagales</taxon>
        <taxon>Hymenobacteraceae</taxon>
        <taxon>Hymenobacter</taxon>
    </lineage>
</organism>
<name>A0ABY4B795_9BACT</name>
<evidence type="ECO:0000313" key="2">
    <source>
        <dbReference type="Proteomes" id="UP000831390"/>
    </source>
</evidence>
<accession>A0ABY4B795</accession>
<gene>
    <name evidence="1" type="ORF">MTP16_20910</name>
</gene>
<keyword evidence="2" id="KW-1185">Reference proteome</keyword>
<dbReference type="RefSeq" id="WP_243513436.1">
    <property type="nucleotide sequence ID" value="NZ_CP094534.1"/>
</dbReference>
<reference evidence="1 2" key="1">
    <citation type="submission" date="2022-03" db="EMBL/GenBank/DDBJ databases">
        <title>Hymenobactersp. isolated from the air.</title>
        <authorList>
            <person name="Won M."/>
            <person name="Kwon S.-W."/>
        </authorList>
    </citation>
    <scope>NUCLEOTIDE SEQUENCE [LARGE SCALE GENOMIC DNA]</scope>
    <source>
        <strain evidence="1 2">KACC 22596</strain>
    </source>
</reference>
<sequence length="246" mass="27051">MRATTFSRRWLLALVPCLALRCGTNCDDCYEPPCAGQYLGGLSLRPGSLGWLPAPAPDSLRFINSNGYRAVLDRVPPPASPDSVTLPAFLGSYPSYEESVLNPQAAPCEAYFRARRVVQHYRGRGLNLDLRFNLFKDLTGTASAHGLFSRAAADTLPDMVVLVFNQQYTAGFPVARAPYRQPRPTALGGTAVFLDSVRLAGRTFFGVYQFSRVATGAAVQPQRFFLRPGQGLVGFTYSNNEQWARF</sequence>
<evidence type="ECO:0000313" key="1">
    <source>
        <dbReference type="EMBL" id="UOE33571.1"/>
    </source>
</evidence>
<dbReference type="EMBL" id="CP094534">
    <property type="protein sequence ID" value="UOE33571.1"/>
    <property type="molecule type" value="Genomic_DNA"/>
</dbReference>
<proteinExistence type="predicted"/>